<dbReference type="GO" id="GO:0009236">
    <property type="term" value="P:cobalamin biosynthetic process"/>
    <property type="evidence" value="ECO:0007669"/>
    <property type="project" value="UniProtKB-UniRule"/>
</dbReference>
<reference evidence="10 11" key="1">
    <citation type="journal article" date="2020" name="Front. Microbiol.">
        <title>Single-cell genomics of novel Actinobacteria with the Wood-Ljungdahl pathway discovered in a serpentinizing system.</title>
        <authorList>
            <person name="Merino N."/>
            <person name="Kawai M."/>
            <person name="Boyd E.S."/>
            <person name="Colman D.R."/>
            <person name="McGlynn S.E."/>
            <person name="Nealson K.H."/>
            <person name="Kurokawa K."/>
            <person name="Hongoh Y."/>
        </authorList>
    </citation>
    <scope>NUCLEOTIDE SEQUENCE [LARGE SCALE GENOMIC DNA]</scope>
    <source>
        <strain evidence="10 11">S03</strain>
    </source>
</reference>
<dbReference type="SUPFAM" id="SSF52540">
    <property type="entry name" value="P-loop containing nucleoside triphosphate hydrolases"/>
    <property type="match status" value="1"/>
</dbReference>
<dbReference type="Pfam" id="PF01656">
    <property type="entry name" value="CbiA"/>
    <property type="match status" value="1"/>
</dbReference>
<feature type="domain" description="CobB/CobQ-like glutamine amidotransferase" evidence="9">
    <location>
        <begin position="252"/>
        <end position="444"/>
    </location>
</feature>
<evidence type="ECO:0000256" key="6">
    <source>
        <dbReference type="ARBA" id="ARBA00022962"/>
    </source>
</evidence>
<comment type="caution">
    <text evidence="10">The sequence shown here is derived from an EMBL/GenBank/DDBJ whole genome shotgun (WGS) entry which is preliminary data.</text>
</comment>
<organism evidence="10 11">
    <name type="scientific">Candidatus Hakubella thermalkaliphila</name>
    <dbReference type="NCBI Taxonomy" id="2754717"/>
    <lineage>
        <taxon>Bacteria</taxon>
        <taxon>Bacillati</taxon>
        <taxon>Actinomycetota</taxon>
        <taxon>Actinomycetota incertae sedis</taxon>
        <taxon>Candidatus Hakubellales</taxon>
        <taxon>Candidatus Hakubellaceae</taxon>
        <taxon>Candidatus Hakubella</taxon>
    </lineage>
</organism>
<dbReference type="EC" id="6.3.5.9" evidence="7"/>
<dbReference type="PROSITE" id="PS51274">
    <property type="entry name" value="GATASE_COBBQ"/>
    <property type="match status" value="1"/>
</dbReference>
<dbReference type="InterPro" id="IPR011698">
    <property type="entry name" value="GATase_3"/>
</dbReference>
<dbReference type="Gene3D" id="3.40.50.880">
    <property type="match status" value="1"/>
</dbReference>
<keyword evidence="5 7" id="KW-0460">Magnesium</keyword>
<dbReference type="CDD" id="cd05388">
    <property type="entry name" value="CobB_N"/>
    <property type="match status" value="1"/>
</dbReference>
<dbReference type="Pfam" id="PF07685">
    <property type="entry name" value="GATase_3"/>
    <property type="match status" value="1"/>
</dbReference>
<dbReference type="GO" id="GO:0042242">
    <property type="term" value="F:cobyrinic acid a,c-diamide synthase activity"/>
    <property type="evidence" value="ECO:0007669"/>
    <property type="project" value="InterPro"/>
</dbReference>
<dbReference type="InterPro" id="IPR029062">
    <property type="entry name" value="Class_I_gatase-like"/>
</dbReference>
<protein>
    <recommendedName>
        <fullName evidence="7">Hydrogenobyrinate a,c-diamide synthase</fullName>
        <ecNumber evidence="7">6.3.5.9</ecNumber>
    </recommendedName>
    <alternativeName>
        <fullName evidence="7">Hydrogenobyrinic acid a,c-diamide synthase</fullName>
    </alternativeName>
</protein>
<keyword evidence="7" id="KW-0169">Cobalamin biosynthesis</keyword>
<dbReference type="InterPro" id="IPR002586">
    <property type="entry name" value="CobQ/CobB/MinD/ParA_Nub-bd_dom"/>
</dbReference>
<name>A0A6V8NGJ9_9ACTN</name>
<dbReference type="RefSeq" id="WP_176236937.1">
    <property type="nucleotide sequence ID" value="NZ_BLRU01000076.1"/>
</dbReference>
<keyword evidence="4 7" id="KW-0067">ATP-binding</keyword>
<evidence type="ECO:0000259" key="9">
    <source>
        <dbReference type="Pfam" id="PF07685"/>
    </source>
</evidence>
<feature type="active site" description="Nucleophile" evidence="7">
    <location>
        <position position="335"/>
    </location>
</feature>
<dbReference type="GO" id="GO:0005524">
    <property type="term" value="F:ATP binding"/>
    <property type="evidence" value="ECO:0007669"/>
    <property type="project" value="UniProtKB-UniRule"/>
</dbReference>
<dbReference type="CDD" id="cd03130">
    <property type="entry name" value="GATase1_CobB"/>
    <property type="match status" value="1"/>
</dbReference>
<dbReference type="EMBL" id="BLRU01000076">
    <property type="protein sequence ID" value="GFP19429.1"/>
    <property type="molecule type" value="Genomic_DNA"/>
</dbReference>
<dbReference type="PANTHER" id="PTHR43873:SF1">
    <property type="entry name" value="COBYRINATE A,C-DIAMIDE SYNTHASE"/>
    <property type="match status" value="1"/>
</dbReference>
<keyword evidence="3 7" id="KW-0547">Nucleotide-binding</keyword>
<evidence type="ECO:0000259" key="8">
    <source>
        <dbReference type="Pfam" id="PF01656"/>
    </source>
</evidence>
<evidence type="ECO:0000256" key="4">
    <source>
        <dbReference type="ARBA" id="ARBA00022840"/>
    </source>
</evidence>
<dbReference type="NCBIfam" id="TIGR00379">
    <property type="entry name" value="cobB"/>
    <property type="match status" value="1"/>
</dbReference>
<comment type="domain">
    <text evidence="7">Comprises of two domains. The C-terminal domain contains the binding site for glutamine and catalyzes the hydrolysis of this substrate to glutamate and ammonia. The N-terminal domain is anticipated to bind ATP and hydrogenobyrinate and catalyzes the ultimate synthesis of the diamide product. The ammonia produced via the glutaminase domain is probably translocated to the adjacent domain via a molecular tunnel, where it reacts with an activated intermediate.</text>
</comment>
<gene>
    <name evidence="7" type="primary">cobB</name>
    <name evidence="10" type="ORF">HKBW3S03_00934</name>
</gene>
<evidence type="ECO:0000256" key="2">
    <source>
        <dbReference type="ARBA" id="ARBA00022598"/>
    </source>
</evidence>
<dbReference type="Gene3D" id="3.40.50.300">
    <property type="entry name" value="P-loop containing nucleotide triphosphate hydrolases"/>
    <property type="match status" value="2"/>
</dbReference>
<dbReference type="GO" id="GO:0043802">
    <property type="term" value="F:hydrogenobyrinic acid a,c-diamide synthase (glutamine-hydrolysing) activity"/>
    <property type="evidence" value="ECO:0007669"/>
    <property type="project" value="UniProtKB-UniRule"/>
</dbReference>
<dbReference type="HAMAP" id="MF_00027">
    <property type="entry name" value="CobB_CbiA"/>
    <property type="match status" value="1"/>
</dbReference>
<dbReference type="PANTHER" id="PTHR43873">
    <property type="entry name" value="COBYRINATE A,C-DIAMIDE SYNTHASE"/>
    <property type="match status" value="1"/>
</dbReference>
<evidence type="ECO:0000256" key="5">
    <source>
        <dbReference type="ARBA" id="ARBA00022842"/>
    </source>
</evidence>
<comment type="function">
    <text evidence="7">Catalyzes the ATP-dependent amidation of the two carboxylate groups at positions a and c of hydrogenobyrinate, using either L-glutamine or ammonia as the nitrogen source.</text>
</comment>
<evidence type="ECO:0000313" key="11">
    <source>
        <dbReference type="Proteomes" id="UP000574717"/>
    </source>
</evidence>
<feature type="domain" description="CobQ/CobB/MinD/ParA nucleotide binding" evidence="8">
    <location>
        <begin position="7"/>
        <end position="192"/>
    </location>
</feature>
<dbReference type="NCBIfam" id="NF002204">
    <property type="entry name" value="PRK01077.1"/>
    <property type="match status" value="1"/>
</dbReference>
<keyword evidence="2 7" id="KW-0436">Ligase</keyword>
<sequence>MRHPRVILAGTNSSVGKTTVALGIMLALKKRNLKVQPFKVGPDYIDPTYHTQVTSLACRNLDSWLLSPDTIFELFERQAIKSDVSIIEGVMGLYDGVSDRSEKGSTALLSKILRCPVILIVDAHSLSRSAGAIVLGYQKFDKEVRIVGVILNNIGSSTHYQEAKNSIEEKTGIPVLGFLPRDKNLHLPERHLGLIPTQEKELLQRSFCDRLASLVDKNIDLDKVLKISQSARALPKFEKEIFVTKSPSDKVTIALALDKAFSFYYQDNLDILRSLGAEIMEFSPLEDERLSQGIDGLYIGGGFPEIFASPLSKNLELKNQIQKLAQEGLPVYAECGGLMYLMEELVDFKEGIFPMVGVFSGTVKMAAKLHSLGYVEIETVKNNILSHKGERNRGHVFHWSYLAAIPKDICFAYRMRNSKQELLLDGLIRGNVLASYVHLHFASNVNFAKKFIESCREYKLSRRE</sequence>
<comment type="cofactor">
    <cofactor evidence="1 7">
        <name>Mg(2+)</name>
        <dbReference type="ChEBI" id="CHEBI:18420"/>
    </cofactor>
</comment>
<comment type="catalytic activity">
    <reaction evidence="7">
        <text>hydrogenobyrinate + 2 L-glutamine + 2 ATP + 2 H2O = hydrogenobyrinate a,c-diamide + 2 L-glutamate + 2 ADP + 2 phosphate + 2 H(+)</text>
        <dbReference type="Rhea" id="RHEA:12544"/>
        <dbReference type="ChEBI" id="CHEBI:15377"/>
        <dbReference type="ChEBI" id="CHEBI:15378"/>
        <dbReference type="ChEBI" id="CHEBI:29985"/>
        <dbReference type="ChEBI" id="CHEBI:30616"/>
        <dbReference type="ChEBI" id="CHEBI:43474"/>
        <dbReference type="ChEBI" id="CHEBI:58359"/>
        <dbReference type="ChEBI" id="CHEBI:77873"/>
        <dbReference type="ChEBI" id="CHEBI:77874"/>
        <dbReference type="ChEBI" id="CHEBI:456216"/>
        <dbReference type="EC" id="6.3.5.9"/>
    </reaction>
</comment>
<dbReference type="InterPro" id="IPR004484">
    <property type="entry name" value="CbiA/CobB_synth"/>
</dbReference>
<dbReference type="AlphaFoldDB" id="A0A6V8NGJ9"/>
<comment type="miscellaneous">
    <text evidence="7">The a and c carboxylates of hydrogenobyrinate are activated for nucleophilic attack via formation of a phosphorylated intermediate by ATP. CobB catalyzes first the amidation of the c-carboxylate, and then that of the a-carboxylate.</text>
</comment>
<accession>A0A6V8NGJ9</accession>
<evidence type="ECO:0000256" key="1">
    <source>
        <dbReference type="ARBA" id="ARBA00001946"/>
    </source>
</evidence>
<evidence type="ECO:0000256" key="7">
    <source>
        <dbReference type="HAMAP-Rule" id="MF_00027"/>
    </source>
</evidence>
<proteinExistence type="inferred from homology"/>
<evidence type="ECO:0000313" key="10">
    <source>
        <dbReference type="EMBL" id="GFP19429.1"/>
    </source>
</evidence>
<comment type="similarity">
    <text evidence="7">Belongs to the CobB/CbiA family.</text>
</comment>
<comment type="pathway">
    <text evidence="7">Cofactor biosynthesis; adenosylcobalamin biosynthesis; cob(II)yrinate a,c-diamide from precorrin-2 (aerobic route): step 9/10.</text>
</comment>
<dbReference type="Proteomes" id="UP000574717">
    <property type="component" value="Unassembled WGS sequence"/>
</dbReference>
<dbReference type="SUPFAM" id="SSF52317">
    <property type="entry name" value="Class I glutamine amidotransferase-like"/>
    <property type="match status" value="1"/>
</dbReference>
<dbReference type="UniPathway" id="UPA00148">
    <property type="reaction ID" value="UER00220"/>
</dbReference>
<keyword evidence="6 7" id="KW-0315">Glutamine amidotransferase</keyword>
<feature type="site" description="Increases nucleophilicity of active site Cys" evidence="7">
    <location>
        <position position="438"/>
    </location>
</feature>
<dbReference type="InterPro" id="IPR027417">
    <property type="entry name" value="P-loop_NTPase"/>
</dbReference>
<evidence type="ECO:0000256" key="3">
    <source>
        <dbReference type="ARBA" id="ARBA00022741"/>
    </source>
</evidence>